<evidence type="ECO:0000256" key="1">
    <source>
        <dbReference type="SAM" id="MobiDB-lite"/>
    </source>
</evidence>
<dbReference type="Pfam" id="PF08228">
    <property type="entry name" value="RNase_P_pop3"/>
    <property type="match status" value="1"/>
</dbReference>
<feature type="region of interest" description="Disordered" evidence="1">
    <location>
        <begin position="1"/>
        <end position="20"/>
    </location>
</feature>
<dbReference type="GO" id="GO:0005829">
    <property type="term" value="C:cytosol"/>
    <property type="evidence" value="ECO:0007669"/>
    <property type="project" value="TreeGrafter"/>
</dbReference>
<dbReference type="GO" id="GO:0006364">
    <property type="term" value="P:rRNA processing"/>
    <property type="evidence" value="ECO:0007669"/>
    <property type="project" value="InterPro"/>
</dbReference>
<dbReference type="EMBL" id="KV722341">
    <property type="protein sequence ID" value="OCH94751.1"/>
    <property type="molecule type" value="Genomic_DNA"/>
</dbReference>
<evidence type="ECO:0000313" key="2">
    <source>
        <dbReference type="EMBL" id="OCH94751.1"/>
    </source>
</evidence>
<dbReference type="OrthoDB" id="20109at2759"/>
<feature type="region of interest" description="Disordered" evidence="1">
    <location>
        <begin position="275"/>
        <end position="317"/>
    </location>
</feature>
<gene>
    <name evidence="2" type="ORF">OBBRIDRAFT_722113</name>
</gene>
<dbReference type="GO" id="GO:0008033">
    <property type="term" value="P:tRNA processing"/>
    <property type="evidence" value="ECO:0007669"/>
    <property type="project" value="InterPro"/>
</dbReference>
<dbReference type="InterPro" id="IPR013241">
    <property type="entry name" value="RNase_P_Pop3"/>
</dbReference>
<dbReference type="GO" id="GO:0000171">
    <property type="term" value="F:ribonuclease MRP activity"/>
    <property type="evidence" value="ECO:0007669"/>
    <property type="project" value="TreeGrafter"/>
</dbReference>
<dbReference type="GO" id="GO:0000172">
    <property type="term" value="C:ribonuclease MRP complex"/>
    <property type="evidence" value="ECO:0007669"/>
    <property type="project" value="TreeGrafter"/>
</dbReference>
<dbReference type="InterPro" id="IPR029064">
    <property type="entry name" value="Ribosomal_eL30-like_sf"/>
</dbReference>
<dbReference type="PANTHER" id="PTHR28272:SF1">
    <property type="entry name" value="RIBONUCLEASES P_MRP PROTEIN SUBUNIT POP3"/>
    <property type="match status" value="1"/>
</dbReference>
<dbReference type="Proteomes" id="UP000250043">
    <property type="component" value="Unassembled WGS sequence"/>
</dbReference>
<name>A0A8E2DS91_9APHY</name>
<dbReference type="GO" id="GO:0005655">
    <property type="term" value="C:nucleolar ribonuclease P complex"/>
    <property type="evidence" value="ECO:0007669"/>
    <property type="project" value="TreeGrafter"/>
</dbReference>
<dbReference type="GO" id="GO:0034965">
    <property type="term" value="P:intronic box C/D snoRNA processing"/>
    <property type="evidence" value="ECO:0007669"/>
    <property type="project" value="TreeGrafter"/>
</dbReference>
<evidence type="ECO:0000313" key="3">
    <source>
        <dbReference type="Proteomes" id="UP000250043"/>
    </source>
</evidence>
<sequence length="317" mass="34858">MSEKAVRTLTSGSNRAKRDGEDRKVVFRSVLDNPFRVQWPPVPVNVQNAVLARILEMLEGVSRYFLDRREQSRKRKREKQGSKALNSKRRKVVSTSPAIEQTDSADVESNTVLETLPPDILKHLTIGINDVTKLLEKCAMTPREGTTEVATSVSEPSSTSVARVVLVCRADVDPPILISHLPHLVAACNSRPRTEGNGDVLLIPLPKGAEYSLASAIGLRRVSVLVIDAAAPNFSLLLSLLDNVPRLSASWLLPQTEATRPTLIPTHIKQLRTTAPKDMKAAKEQRSQKRADAKERKKARGKAGLKQKKVVVLSVPS</sequence>
<reference evidence="2 3" key="1">
    <citation type="submission" date="2016-07" db="EMBL/GenBank/DDBJ databases">
        <title>Draft genome of the white-rot fungus Obba rivulosa 3A-2.</title>
        <authorList>
            <consortium name="DOE Joint Genome Institute"/>
            <person name="Miettinen O."/>
            <person name="Riley R."/>
            <person name="Acob R."/>
            <person name="Barry K."/>
            <person name="Cullen D."/>
            <person name="De Vries R."/>
            <person name="Hainaut M."/>
            <person name="Hatakka A."/>
            <person name="Henrissat B."/>
            <person name="Hilden K."/>
            <person name="Kuo R."/>
            <person name="Labutti K."/>
            <person name="Lipzen A."/>
            <person name="Makela M.R."/>
            <person name="Sandor L."/>
            <person name="Spatafora J.W."/>
            <person name="Grigoriev I.V."/>
            <person name="Hibbett D.S."/>
        </authorList>
    </citation>
    <scope>NUCLEOTIDE SEQUENCE [LARGE SCALE GENOMIC DNA]</scope>
    <source>
        <strain evidence="2 3">3A-2</strain>
    </source>
</reference>
<accession>A0A8E2DS91</accession>
<dbReference type="GO" id="GO:0004526">
    <property type="term" value="F:ribonuclease P activity"/>
    <property type="evidence" value="ECO:0007669"/>
    <property type="project" value="TreeGrafter"/>
</dbReference>
<keyword evidence="3" id="KW-1185">Reference proteome</keyword>
<organism evidence="2 3">
    <name type="scientific">Obba rivulosa</name>
    <dbReference type="NCBI Taxonomy" id="1052685"/>
    <lineage>
        <taxon>Eukaryota</taxon>
        <taxon>Fungi</taxon>
        <taxon>Dikarya</taxon>
        <taxon>Basidiomycota</taxon>
        <taxon>Agaricomycotina</taxon>
        <taxon>Agaricomycetes</taxon>
        <taxon>Polyporales</taxon>
        <taxon>Gelatoporiaceae</taxon>
        <taxon>Obba</taxon>
    </lineage>
</organism>
<feature type="compositionally biased region" description="Basic residues" evidence="1">
    <location>
        <begin position="296"/>
        <end position="309"/>
    </location>
</feature>
<feature type="compositionally biased region" description="Polar residues" evidence="1">
    <location>
        <begin position="93"/>
        <end position="105"/>
    </location>
</feature>
<dbReference type="Gene3D" id="3.30.1330.30">
    <property type="match status" value="1"/>
</dbReference>
<feature type="region of interest" description="Disordered" evidence="1">
    <location>
        <begin position="69"/>
        <end position="105"/>
    </location>
</feature>
<protein>
    <submittedName>
        <fullName evidence="2">Uncharacterized protein</fullName>
    </submittedName>
</protein>
<dbReference type="AlphaFoldDB" id="A0A8E2DS91"/>
<dbReference type="PANTHER" id="PTHR28272">
    <property type="entry name" value="RIBONUCLEASES P/MRP PROTEIN SUBUNIT POP3"/>
    <property type="match status" value="1"/>
</dbReference>
<feature type="compositionally biased region" description="Basic and acidic residues" evidence="1">
    <location>
        <begin position="275"/>
        <end position="295"/>
    </location>
</feature>
<proteinExistence type="predicted"/>